<proteinExistence type="predicted"/>
<keyword evidence="2" id="KW-1133">Transmembrane helix</keyword>
<organism evidence="3 4">
    <name type="scientific">Brevundimonas vesicularis</name>
    <name type="common">Pseudomonas vesicularis</name>
    <dbReference type="NCBI Taxonomy" id="41276"/>
    <lineage>
        <taxon>Bacteria</taxon>
        <taxon>Pseudomonadati</taxon>
        <taxon>Pseudomonadota</taxon>
        <taxon>Alphaproteobacteria</taxon>
        <taxon>Caulobacterales</taxon>
        <taxon>Caulobacteraceae</taxon>
        <taxon>Brevundimonas</taxon>
    </lineage>
</organism>
<feature type="compositionally biased region" description="Pro residues" evidence="1">
    <location>
        <begin position="80"/>
        <end position="90"/>
    </location>
</feature>
<accession>A0A2X1DF09</accession>
<evidence type="ECO:0000256" key="1">
    <source>
        <dbReference type="SAM" id="MobiDB-lite"/>
    </source>
</evidence>
<feature type="transmembrane region" description="Helical" evidence="2">
    <location>
        <begin position="6"/>
        <end position="25"/>
    </location>
</feature>
<sequence>MPTGMVAVLLPLGMVTVPVMGVFLVKSSTLVGALGVMVYLMVTSSAAGLSSVTVYSTVPTPSLTFSRPEMEALGRAGLSSPPPPPPPPPARAASPANGIRANGHRGSAIAAAVATLSADGLGGDNAFRQLVNGGTGLRGFRYVWINSTVLMQSDEEIICFIARGGVIVLNDESGLLSGLSFKGYKKVVAGALDFDVFRGKACDFVD</sequence>
<dbReference type="EMBL" id="UAQP01000015">
    <property type="protein sequence ID" value="SPU57646.1"/>
    <property type="molecule type" value="Genomic_DNA"/>
</dbReference>
<dbReference type="AlphaFoldDB" id="A0A2X1DF09"/>
<feature type="region of interest" description="Disordered" evidence="1">
    <location>
        <begin position="73"/>
        <end position="97"/>
    </location>
</feature>
<protein>
    <submittedName>
        <fullName evidence="3">Uncharacterized protein</fullName>
    </submittedName>
</protein>
<keyword evidence="2" id="KW-0472">Membrane</keyword>
<evidence type="ECO:0000256" key="2">
    <source>
        <dbReference type="SAM" id="Phobius"/>
    </source>
</evidence>
<evidence type="ECO:0000313" key="3">
    <source>
        <dbReference type="EMBL" id="SPU57646.1"/>
    </source>
</evidence>
<gene>
    <name evidence="3" type="ORF">NCTC11166_03355</name>
</gene>
<evidence type="ECO:0000313" key="4">
    <source>
        <dbReference type="Proteomes" id="UP000251186"/>
    </source>
</evidence>
<dbReference type="Proteomes" id="UP000251186">
    <property type="component" value="Unassembled WGS sequence"/>
</dbReference>
<name>A0A2X1DF09_BREVE</name>
<feature type="transmembrane region" description="Helical" evidence="2">
    <location>
        <begin position="37"/>
        <end position="58"/>
    </location>
</feature>
<reference evidence="3 4" key="1">
    <citation type="submission" date="2018-06" db="EMBL/GenBank/DDBJ databases">
        <authorList>
            <consortium name="Pathogen Informatics"/>
            <person name="Doyle S."/>
        </authorList>
    </citation>
    <scope>NUCLEOTIDE SEQUENCE [LARGE SCALE GENOMIC DNA]</scope>
    <source>
        <strain evidence="3 4">NCTC11166</strain>
    </source>
</reference>
<keyword evidence="2" id="KW-0812">Transmembrane</keyword>